<dbReference type="WBParaSite" id="TMUE_3000012965.1">
    <property type="protein sequence ID" value="TMUE_3000012965.1"/>
    <property type="gene ID" value="WBGene00286561"/>
</dbReference>
<protein>
    <recommendedName>
        <fullName evidence="2">CIP2A N-terminal domain-containing protein</fullName>
    </recommendedName>
</protein>
<name>A0A5S6R0F0_TRIMR</name>
<evidence type="ECO:0000259" key="2">
    <source>
        <dbReference type="Pfam" id="PF21044"/>
    </source>
</evidence>
<reference evidence="4" key="1">
    <citation type="submission" date="2019-12" db="UniProtKB">
        <authorList>
            <consortium name="WormBaseParasite"/>
        </authorList>
    </citation>
    <scope>IDENTIFICATION</scope>
</reference>
<evidence type="ECO:0000313" key="4">
    <source>
        <dbReference type="WBParaSite" id="TMUE_3000012965.1"/>
    </source>
</evidence>
<proteinExistence type="predicted"/>
<dbReference type="Pfam" id="PF21044">
    <property type="entry name" value="CIP2A_N"/>
    <property type="match status" value="1"/>
</dbReference>
<evidence type="ECO:0000256" key="1">
    <source>
        <dbReference type="SAM" id="Coils"/>
    </source>
</evidence>
<dbReference type="InterPro" id="IPR048701">
    <property type="entry name" value="CIP2A_N"/>
</dbReference>
<dbReference type="PANTHER" id="PTHR23161">
    <property type="entry name" value="PROTEIN CIP2A"/>
    <property type="match status" value="1"/>
</dbReference>
<keyword evidence="1" id="KW-0175">Coiled coil</keyword>
<dbReference type="Proteomes" id="UP000046395">
    <property type="component" value="Unassembled WGS sequence"/>
</dbReference>
<keyword evidence="3" id="KW-1185">Reference proteome</keyword>
<feature type="domain" description="CIP2A N-terminal" evidence="2">
    <location>
        <begin position="61"/>
        <end position="535"/>
    </location>
</feature>
<sequence length="864" mass="97955">MDRFFGDALTAAQQYSYSPTDHSFSTNVEEKLESLLVRCHSWAKCIIVETQIEANALVVKLFNQLRSLLEQTECSPAVLVAAFNFLFGISWTNPVVRCYLQQHLQFDVVLCACVMQIRQRELEEAVFIKGLKLLQLFTYNCRLTWHTLAADLANLLYQEVCNCCDNPKADLLPYCLGILLNYARKIPEVVDWIKMQDNLQGFNRTVLFVLKQDMREMILSADRNLIETFKCIANVICKGESFLARFYAVDLFIHLTSEARVCRQLLASSLLPELLGVLCSLFVSLQGHLNQVVKVYELFLMSCNVEGIREAFCTALISAEPANHHRLTNPLLAVMEMANATPDLMGGFSDLPVQAVQVLRLVLTRLLDVGGRILDYVASENLMQLLEECLKTTLETSNELIKEKSLRVYEALLLANLICRDETLRSDVLETVDTVLCAHLVQFQLLSNPIASSSQSIDSYPQWSVIGAKILLTVICFLTDQADLSKSHGMLFEDLIKDYRLLPFLAFALLSGREVLVACALKLLRKHSCPLNSFAKKLSSVVAKQVGCTFIPTSVSYENGSSRKLAGDVLRAENSSKPFEDYSAIKAANGKRLNELDSVLRKLRSTHIDTKTSSIIEVYEAKITALQFEVAQLEEQLRVRIETMRKSDQLFANFLKQSQEAKKEEEKVRAMLCEAERSKEDMEKQLEQKSRVIEELRETEDCLQKRIDNLDTALESSKREVECEKEMHSALRGHYDKMKANFEAVSTKLMETEEDAKKQKKLLKQKISELEEMVEVRKRLELENAGQNNRLVQLESELKRAQASLQTLDNDKKSLENKNCTLLADLSKKSAEADSLRGKVQKLEEELAKFAQMREMIHKLTGGG</sequence>
<dbReference type="PANTHER" id="PTHR23161:SF2">
    <property type="entry name" value="PROTEIN CIP2A"/>
    <property type="match status" value="1"/>
</dbReference>
<accession>A0A5S6R0F0</accession>
<dbReference type="AlphaFoldDB" id="A0A5S6R0F0"/>
<dbReference type="InterPro" id="IPR042510">
    <property type="entry name" value="CIP2A"/>
</dbReference>
<feature type="coiled-coil region" evidence="1">
    <location>
        <begin position="661"/>
        <end position="853"/>
    </location>
</feature>
<organism evidence="3 4">
    <name type="scientific">Trichuris muris</name>
    <name type="common">Mouse whipworm</name>
    <dbReference type="NCBI Taxonomy" id="70415"/>
    <lineage>
        <taxon>Eukaryota</taxon>
        <taxon>Metazoa</taxon>
        <taxon>Ecdysozoa</taxon>
        <taxon>Nematoda</taxon>
        <taxon>Enoplea</taxon>
        <taxon>Dorylaimia</taxon>
        <taxon>Trichinellida</taxon>
        <taxon>Trichuridae</taxon>
        <taxon>Trichuris</taxon>
    </lineage>
</organism>
<evidence type="ECO:0000313" key="3">
    <source>
        <dbReference type="Proteomes" id="UP000046395"/>
    </source>
</evidence>
<dbReference type="STRING" id="70415.A0A5S6R0F0"/>